<dbReference type="CDD" id="cd03020">
    <property type="entry name" value="DsbA_DsbC_DsbG"/>
    <property type="match status" value="1"/>
</dbReference>
<evidence type="ECO:0000256" key="3">
    <source>
        <dbReference type="ARBA" id="ARBA00022729"/>
    </source>
</evidence>
<dbReference type="RefSeq" id="WP_169417275.1">
    <property type="nucleotide sequence ID" value="NZ_JABBFX010000001.1"/>
</dbReference>
<dbReference type="Gene3D" id="3.40.30.10">
    <property type="entry name" value="Glutaredoxin"/>
    <property type="match status" value="1"/>
</dbReference>
<accession>A0A848GWK3</accession>
<gene>
    <name evidence="10" type="ORF">HHL11_04685</name>
</gene>
<dbReference type="SUPFAM" id="SSF54423">
    <property type="entry name" value="DsbC/DsbG N-terminal domain-like"/>
    <property type="match status" value="1"/>
</dbReference>
<evidence type="ECO:0000313" key="11">
    <source>
        <dbReference type="Proteomes" id="UP000541185"/>
    </source>
</evidence>
<dbReference type="EMBL" id="JABBFX010000001">
    <property type="protein sequence ID" value="NML43036.1"/>
    <property type="molecule type" value="Genomic_DNA"/>
</dbReference>
<comment type="caution">
    <text evidence="10">The sequence shown here is derived from an EMBL/GenBank/DDBJ whole genome shotgun (WGS) entry which is preliminary data.</text>
</comment>
<keyword evidence="6 7" id="KW-0676">Redox-active center</keyword>
<dbReference type="Proteomes" id="UP000541185">
    <property type="component" value="Unassembled WGS sequence"/>
</dbReference>
<keyword evidence="11" id="KW-1185">Reference proteome</keyword>
<dbReference type="InterPro" id="IPR051470">
    <property type="entry name" value="Thiol:disulfide_interchange"/>
</dbReference>
<dbReference type="InterPro" id="IPR018950">
    <property type="entry name" value="DiS-bond_isomerase_DsbC/G_N"/>
</dbReference>
<dbReference type="PROSITE" id="PS00194">
    <property type="entry name" value="THIOREDOXIN_1"/>
    <property type="match status" value="1"/>
</dbReference>
<dbReference type="PANTHER" id="PTHR35272:SF3">
    <property type="entry name" value="THIOL:DISULFIDE INTERCHANGE PROTEIN DSBC"/>
    <property type="match status" value="1"/>
</dbReference>
<dbReference type="InterPro" id="IPR033954">
    <property type="entry name" value="DiS-bond_Isoase_DsbC/G"/>
</dbReference>
<dbReference type="PANTHER" id="PTHR35272">
    <property type="entry name" value="THIOL:DISULFIDE INTERCHANGE PROTEIN DSBC-RELATED"/>
    <property type="match status" value="1"/>
</dbReference>
<dbReference type="InterPro" id="IPR009094">
    <property type="entry name" value="DiS-bond_isomerase_DsbC/G_N_sf"/>
</dbReference>
<evidence type="ECO:0000256" key="6">
    <source>
        <dbReference type="ARBA" id="ARBA00023284"/>
    </source>
</evidence>
<dbReference type="InterPro" id="IPR017937">
    <property type="entry name" value="Thioredoxin_CS"/>
</dbReference>
<evidence type="ECO:0000256" key="5">
    <source>
        <dbReference type="ARBA" id="ARBA00023157"/>
    </source>
</evidence>
<keyword evidence="3 7" id="KW-0732">Signal</keyword>
<dbReference type="Pfam" id="PF10411">
    <property type="entry name" value="DsbC_N"/>
    <property type="match status" value="1"/>
</dbReference>
<evidence type="ECO:0000256" key="1">
    <source>
        <dbReference type="ARBA" id="ARBA00004418"/>
    </source>
</evidence>
<proteinExistence type="inferred from homology"/>
<comment type="function">
    <text evidence="7">Required for disulfide bond formation in some periplasmic proteins. Acts by transferring its disulfide bond to other proteins and is reduced in the process.</text>
</comment>
<feature type="signal peptide" evidence="7">
    <location>
        <begin position="1"/>
        <end position="24"/>
    </location>
</feature>
<dbReference type="Pfam" id="PF13098">
    <property type="entry name" value="Thioredoxin_2"/>
    <property type="match status" value="1"/>
</dbReference>
<sequence length="254" mass="27994">MKTISRAVVPALVAAALAAGVAQAQAPTKANAAQVLPAPIEQQLRKNLEERLPNMGKIDEVRKTPIGGLYEVRVGTELFYSDAEGNYLVNGQIIDTKARKNLTEERQDKLLAIDFNALPSKDAFTIVRGNGKRKLAVFEDPNCPYCHRFEADLQKVDNVTVYMYLYPILGPDSIEKSKNLWCSRDKGKAWVDWMIRKDTPKQADASCDVNALARNIEFGKKYKITGTPTLVFVDGTRVPGAIGAADVEKLLASK</sequence>
<evidence type="ECO:0000256" key="2">
    <source>
        <dbReference type="ARBA" id="ARBA00009813"/>
    </source>
</evidence>
<dbReference type="AlphaFoldDB" id="A0A848GWK3"/>
<evidence type="ECO:0000259" key="9">
    <source>
        <dbReference type="Pfam" id="PF13098"/>
    </source>
</evidence>
<name>A0A848GWK3_9BURK</name>
<comment type="similarity">
    <text evidence="2 7">Belongs to the thioredoxin family. DsbC subfamily.</text>
</comment>
<keyword evidence="5" id="KW-1015">Disulfide bond</keyword>
<organism evidence="10 11">
    <name type="scientific">Ramlibacter agri</name>
    <dbReference type="NCBI Taxonomy" id="2728837"/>
    <lineage>
        <taxon>Bacteria</taxon>
        <taxon>Pseudomonadati</taxon>
        <taxon>Pseudomonadota</taxon>
        <taxon>Betaproteobacteria</taxon>
        <taxon>Burkholderiales</taxon>
        <taxon>Comamonadaceae</taxon>
        <taxon>Ramlibacter</taxon>
    </lineage>
</organism>
<evidence type="ECO:0000256" key="7">
    <source>
        <dbReference type="RuleBase" id="RU364038"/>
    </source>
</evidence>
<feature type="chain" id="PRO_5033112116" description="Thiol:disulfide interchange protein" evidence="7">
    <location>
        <begin position="25"/>
        <end position="254"/>
    </location>
</feature>
<dbReference type="InterPro" id="IPR012336">
    <property type="entry name" value="Thioredoxin-like_fold"/>
</dbReference>
<dbReference type="GO" id="GO:0042597">
    <property type="term" value="C:periplasmic space"/>
    <property type="evidence" value="ECO:0007669"/>
    <property type="project" value="UniProtKB-SubCell"/>
</dbReference>
<evidence type="ECO:0000256" key="4">
    <source>
        <dbReference type="ARBA" id="ARBA00022764"/>
    </source>
</evidence>
<dbReference type="InterPro" id="IPR036249">
    <property type="entry name" value="Thioredoxin-like_sf"/>
</dbReference>
<protein>
    <recommendedName>
        <fullName evidence="7">Thiol:disulfide interchange protein</fullName>
    </recommendedName>
</protein>
<feature type="domain" description="Disulphide bond isomerase DsbC/G N-terminal" evidence="8">
    <location>
        <begin position="38"/>
        <end position="104"/>
    </location>
</feature>
<reference evidence="10 11" key="1">
    <citation type="submission" date="2020-04" db="EMBL/GenBank/DDBJ databases">
        <title>Ramlibacter sp. G-1-2-2 isolated from soil.</title>
        <authorList>
            <person name="Dahal R.H."/>
        </authorList>
    </citation>
    <scope>NUCLEOTIDE SEQUENCE [LARGE SCALE GENOMIC DNA]</scope>
    <source>
        <strain evidence="10 11">G-1-2-2</strain>
    </source>
</reference>
<comment type="subcellular location">
    <subcellularLocation>
        <location evidence="1 7">Periplasm</location>
    </subcellularLocation>
</comment>
<evidence type="ECO:0000313" key="10">
    <source>
        <dbReference type="EMBL" id="NML43036.1"/>
    </source>
</evidence>
<feature type="domain" description="Thioredoxin-like fold" evidence="9">
    <location>
        <begin position="128"/>
        <end position="251"/>
    </location>
</feature>
<dbReference type="SUPFAM" id="SSF52833">
    <property type="entry name" value="Thioredoxin-like"/>
    <property type="match status" value="1"/>
</dbReference>
<keyword evidence="4 7" id="KW-0574">Periplasm</keyword>
<evidence type="ECO:0000259" key="8">
    <source>
        <dbReference type="Pfam" id="PF10411"/>
    </source>
</evidence>
<dbReference type="Gene3D" id="3.10.450.70">
    <property type="entry name" value="Disulphide bond isomerase, DsbC/G, N-terminal"/>
    <property type="match status" value="1"/>
</dbReference>